<comment type="subcellular location">
    <subcellularLocation>
        <location evidence="2">Cell surface</location>
    </subcellularLocation>
    <subcellularLocation>
        <location evidence="4">Cytoplasmic vesicle membrane</location>
        <topology evidence="4">Single-pass type I membrane protein</topology>
    </subcellularLocation>
    <subcellularLocation>
        <location evidence="1">Early endosome membrane</location>
        <topology evidence="1">Single-pass type I membrane protein</topology>
    </subcellularLocation>
    <subcellularLocation>
        <location evidence="3 19">Lysosome membrane</location>
        <topology evidence="3 19">Single-pass type I membrane protein</topology>
    </subcellularLocation>
</comment>
<dbReference type="GO" id="GO:0031902">
    <property type="term" value="C:late endosome membrane"/>
    <property type="evidence" value="ECO:0007669"/>
    <property type="project" value="TreeGrafter"/>
</dbReference>
<feature type="chain" id="PRO_5040472012" description="Lysosome-associated membrane glycoprotein 3" evidence="22">
    <location>
        <begin position="23"/>
        <end position="310"/>
    </location>
</feature>
<proteinExistence type="inferred from homology"/>
<keyword evidence="14 19" id="KW-0458">Lysosome</keyword>
<accession>A0A9Q0XSW9</accession>
<keyword evidence="10" id="KW-1064">Adaptive immunity</keyword>
<keyword evidence="6 22" id="KW-0732">Signal</keyword>
<evidence type="ECO:0000313" key="25">
    <source>
        <dbReference type="Proteomes" id="UP001142489"/>
    </source>
</evidence>
<evidence type="ECO:0000256" key="5">
    <source>
        <dbReference type="ARBA" id="ARBA00022692"/>
    </source>
</evidence>
<keyword evidence="9 21" id="KW-1133">Transmembrane helix</keyword>
<evidence type="ECO:0000256" key="18">
    <source>
        <dbReference type="ARBA" id="ARBA00074382"/>
    </source>
</evidence>
<dbReference type="OrthoDB" id="9428839at2759"/>
<evidence type="ECO:0000256" key="16">
    <source>
        <dbReference type="ARBA" id="ARBA00060358"/>
    </source>
</evidence>
<keyword evidence="13" id="KW-0325">Glycoprotein</keyword>
<comment type="caution">
    <text evidence="19">Lacks conserved residue(s) required for the propagation of feature annotation.</text>
</comment>
<evidence type="ECO:0000256" key="4">
    <source>
        <dbReference type="ARBA" id="ARBA00004358"/>
    </source>
</evidence>
<evidence type="ECO:0000256" key="6">
    <source>
        <dbReference type="ARBA" id="ARBA00022729"/>
    </source>
</evidence>
<dbReference type="GO" id="GO:0002250">
    <property type="term" value="P:adaptive immune response"/>
    <property type="evidence" value="ECO:0007669"/>
    <property type="project" value="UniProtKB-KW"/>
</dbReference>
<dbReference type="FunFam" id="2.40.160.110:FF:000006">
    <property type="entry name" value="Lysosome-associated membrane glycoprotein 3"/>
    <property type="match status" value="1"/>
</dbReference>
<dbReference type="GO" id="GO:0031901">
    <property type="term" value="C:early endosome membrane"/>
    <property type="evidence" value="ECO:0007669"/>
    <property type="project" value="UniProtKB-SubCell"/>
</dbReference>
<keyword evidence="5 19" id="KW-0812">Transmembrane</keyword>
<dbReference type="PANTHER" id="PTHR11506:SF30">
    <property type="entry name" value="LYSOSOME-ASSOCIATED MEMBRANE GLYCOPROTEIN 3"/>
    <property type="match status" value="1"/>
</dbReference>
<evidence type="ECO:0000256" key="12">
    <source>
        <dbReference type="ARBA" id="ARBA00023157"/>
    </source>
</evidence>
<comment type="function">
    <text evidence="16">Lysosomal membrane glycoprotein which plays a role in the unfolded protein response (UPR) that contributes to protein degradation and cell survival during proteasomal dysfunction. Plays a role in the process of fusion of the lysosome with the autophagosome, thereby modulating the autophagic process. Promotes hepatocellular lipogenesis through activation of the PI3K/Akt pathway. May also play a role in dendritic cell function and in adaptive immunity.</text>
</comment>
<dbReference type="Gene3D" id="2.40.160.110">
    <property type="match status" value="1"/>
</dbReference>
<evidence type="ECO:0000256" key="3">
    <source>
        <dbReference type="ARBA" id="ARBA00004352"/>
    </source>
</evidence>
<evidence type="ECO:0000256" key="15">
    <source>
        <dbReference type="ARBA" id="ARBA00023329"/>
    </source>
</evidence>
<keyword evidence="8" id="KW-0391">Immunity</keyword>
<name>A0A9Q0XSW9_9SAUR</name>
<dbReference type="GO" id="GO:0005765">
    <property type="term" value="C:lysosomal membrane"/>
    <property type="evidence" value="ECO:0007669"/>
    <property type="project" value="UniProtKB-SubCell"/>
</dbReference>
<dbReference type="InterPro" id="IPR048528">
    <property type="entry name" value="Lamp2-like_luminal"/>
</dbReference>
<dbReference type="GO" id="GO:0072594">
    <property type="term" value="P:establishment of protein localization to organelle"/>
    <property type="evidence" value="ECO:0007669"/>
    <property type="project" value="TreeGrafter"/>
</dbReference>
<sequence>MARQNLMVEFLLITAGANLICSVEIPSNGWQNTGATGKTLSNPGSPSRPKTTMPPLPDTARNVNNTTSKPTSNYTTTASKGASNAAHKNRNRTSVIMVTDPSPTAPVGPTLAPKPSPAAVGTYSVSNGTADCIKAVMGLTIIVKNKKRNNLEYFNIDPNSTHTEGACGTWLSTLKISFEGGFIYFYFAKDGEVYFVSVIEATLKIPSEGSLYSGLKSDELFSTPVGNSFKCSSKQTMDMSDNLQLLVVNTQLQAFDIVGDQFGKEEVCALDQNKKLIPALVSLSLAGLIVILIATCAIYRKRSPTGYDRI</sequence>
<keyword evidence="15" id="KW-0968">Cytoplasmic vesicle</keyword>
<keyword evidence="11 19" id="KW-0472">Membrane</keyword>
<dbReference type="GO" id="GO:0009986">
    <property type="term" value="C:cell surface"/>
    <property type="evidence" value="ECO:0007669"/>
    <property type="project" value="UniProtKB-SubCell"/>
</dbReference>
<dbReference type="InterPro" id="IPR002000">
    <property type="entry name" value="Lysosome-assoc_membr_glycop"/>
</dbReference>
<organism evidence="24 25">
    <name type="scientific">Phrynocephalus forsythii</name>
    <dbReference type="NCBI Taxonomy" id="171643"/>
    <lineage>
        <taxon>Eukaryota</taxon>
        <taxon>Metazoa</taxon>
        <taxon>Chordata</taxon>
        <taxon>Craniata</taxon>
        <taxon>Vertebrata</taxon>
        <taxon>Euteleostomi</taxon>
        <taxon>Lepidosauria</taxon>
        <taxon>Squamata</taxon>
        <taxon>Bifurcata</taxon>
        <taxon>Unidentata</taxon>
        <taxon>Episquamata</taxon>
        <taxon>Toxicofera</taxon>
        <taxon>Iguania</taxon>
        <taxon>Acrodonta</taxon>
        <taxon>Agamidae</taxon>
        <taxon>Agaminae</taxon>
        <taxon>Phrynocephalus</taxon>
    </lineage>
</organism>
<keyword evidence="12 19" id="KW-1015">Disulfide bond</keyword>
<evidence type="ECO:0000256" key="7">
    <source>
        <dbReference type="ARBA" id="ARBA00022753"/>
    </source>
</evidence>
<feature type="compositionally biased region" description="Low complexity" evidence="20">
    <location>
        <begin position="64"/>
        <end position="77"/>
    </location>
</feature>
<comment type="caution">
    <text evidence="24">The sequence shown here is derived from an EMBL/GenBank/DDBJ whole genome shotgun (WGS) entry which is preliminary data.</text>
</comment>
<feature type="region of interest" description="Disordered" evidence="20">
    <location>
        <begin position="34"/>
        <end position="91"/>
    </location>
</feature>
<evidence type="ECO:0000256" key="11">
    <source>
        <dbReference type="ARBA" id="ARBA00023136"/>
    </source>
</evidence>
<evidence type="ECO:0000256" key="21">
    <source>
        <dbReference type="SAM" id="Phobius"/>
    </source>
</evidence>
<dbReference type="Pfam" id="PF01299">
    <property type="entry name" value="Lamp2-like_luminal"/>
    <property type="match status" value="1"/>
</dbReference>
<feature type="signal peptide" evidence="22">
    <location>
        <begin position="1"/>
        <end position="22"/>
    </location>
</feature>
<feature type="disulfide bond" evidence="19">
    <location>
        <begin position="231"/>
        <end position="268"/>
    </location>
</feature>
<dbReference type="PROSITE" id="PS51407">
    <property type="entry name" value="LAMP_3"/>
    <property type="match status" value="1"/>
</dbReference>
<dbReference type="EMBL" id="JAPFRF010000008">
    <property type="protein sequence ID" value="KAJ7324727.1"/>
    <property type="molecule type" value="Genomic_DNA"/>
</dbReference>
<reference evidence="24" key="1">
    <citation type="journal article" date="2023" name="DNA Res.">
        <title>Chromosome-level genome assembly of Phrynocephalus forsythii using third-generation DNA sequencing and Hi-C analysis.</title>
        <authorList>
            <person name="Qi Y."/>
            <person name="Zhao W."/>
            <person name="Zhao Y."/>
            <person name="Niu C."/>
            <person name="Cao S."/>
            <person name="Zhang Y."/>
        </authorList>
    </citation>
    <scope>NUCLEOTIDE SEQUENCE</scope>
    <source>
        <tissue evidence="24">Muscle</tissue>
    </source>
</reference>
<feature type="domain" description="Lysosome-associated membrane glycoprotein 2-like luminal" evidence="23">
    <location>
        <begin position="119"/>
        <end position="257"/>
    </location>
</feature>
<evidence type="ECO:0000256" key="2">
    <source>
        <dbReference type="ARBA" id="ARBA00004241"/>
    </source>
</evidence>
<dbReference type="Proteomes" id="UP001142489">
    <property type="component" value="Unassembled WGS sequence"/>
</dbReference>
<evidence type="ECO:0000256" key="1">
    <source>
        <dbReference type="ARBA" id="ARBA00004158"/>
    </source>
</evidence>
<evidence type="ECO:0000259" key="23">
    <source>
        <dbReference type="Pfam" id="PF01299"/>
    </source>
</evidence>
<evidence type="ECO:0000256" key="22">
    <source>
        <dbReference type="SAM" id="SignalP"/>
    </source>
</evidence>
<comment type="subunit">
    <text evidence="17">Monomer. Interacts with FURIN.</text>
</comment>
<evidence type="ECO:0000256" key="17">
    <source>
        <dbReference type="ARBA" id="ARBA00063533"/>
    </source>
</evidence>
<feature type="compositionally biased region" description="Polar residues" evidence="20">
    <location>
        <begin position="34"/>
        <end position="50"/>
    </location>
</feature>
<evidence type="ECO:0000256" key="8">
    <source>
        <dbReference type="ARBA" id="ARBA00022859"/>
    </source>
</evidence>
<dbReference type="PRINTS" id="PR00336">
    <property type="entry name" value="LYSASSOCTDMP"/>
</dbReference>
<evidence type="ECO:0000256" key="14">
    <source>
        <dbReference type="ARBA" id="ARBA00023228"/>
    </source>
</evidence>
<evidence type="ECO:0000256" key="20">
    <source>
        <dbReference type="SAM" id="MobiDB-lite"/>
    </source>
</evidence>
<evidence type="ECO:0000256" key="19">
    <source>
        <dbReference type="PROSITE-ProRule" id="PRU00740"/>
    </source>
</evidence>
<keyword evidence="7" id="KW-0967">Endosome</keyword>
<feature type="transmembrane region" description="Helical" evidence="21">
    <location>
        <begin position="276"/>
        <end position="299"/>
    </location>
</feature>
<evidence type="ECO:0000256" key="13">
    <source>
        <dbReference type="ARBA" id="ARBA00023180"/>
    </source>
</evidence>
<gene>
    <name evidence="24" type="ORF">JRQ81_017747</name>
</gene>
<dbReference type="AlphaFoldDB" id="A0A9Q0XSW9"/>
<evidence type="ECO:0000313" key="24">
    <source>
        <dbReference type="EMBL" id="KAJ7324727.1"/>
    </source>
</evidence>
<evidence type="ECO:0000256" key="9">
    <source>
        <dbReference type="ARBA" id="ARBA00022989"/>
    </source>
</evidence>
<keyword evidence="25" id="KW-1185">Reference proteome</keyword>
<dbReference type="GO" id="GO:0005886">
    <property type="term" value="C:plasma membrane"/>
    <property type="evidence" value="ECO:0007669"/>
    <property type="project" value="TreeGrafter"/>
</dbReference>
<evidence type="ECO:0000256" key="10">
    <source>
        <dbReference type="ARBA" id="ARBA00023130"/>
    </source>
</evidence>
<protein>
    <recommendedName>
        <fullName evidence="18">Lysosome-associated membrane glycoprotein 3</fullName>
    </recommendedName>
</protein>
<dbReference type="PANTHER" id="PTHR11506">
    <property type="entry name" value="LYSOSOME-ASSOCIATED MEMBRANE GLYCOPROTEIN"/>
    <property type="match status" value="1"/>
</dbReference>
<comment type="similarity">
    <text evidence="19">Belongs to the LAMP family.</text>
</comment>